<dbReference type="EMBL" id="WJJP01000651">
    <property type="protein sequence ID" value="MBD3326871.1"/>
    <property type="molecule type" value="Genomic_DNA"/>
</dbReference>
<accession>A0A9D5JZK0</accession>
<name>A0A9D5JZK0_9BACT</name>
<comment type="caution">
    <text evidence="2">The sequence shown here is derived from an EMBL/GenBank/DDBJ whole genome shotgun (WGS) entry which is preliminary data.</text>
</comment>
<gene>
    <name evidence="2" type="ORF">GF339_19965</name>
</gene>
<feature type="signal peptide" evidence="1">
    <location>
        <begin position="1"/>
        <end position="24"/>
    </location>
</feature>
<reference evidence="2" key="1">
    <citation type="submission" date="2019-11" db="EMBL/GenBank/DDBJ databases">
        <title>Microbial mats filling the niche in hypersaline microbial mats.</title>
        <authorList>
            <person name="Wong H.L."/>
            <person name="Macleod F.I."/>
            <person name="White R.A. III"/>
            <person name="Burns B.P."/>
        </authorList>
    </citation>
    <scope>NUCLEOTIDE SEQUENCE</scope>
    <source>
        <strain evidence="2">Rbin_158</strain>
    </source>
</reference>
<protein>
    <submittedName>
        <fullName evidence="2">Uncharacterized protein</fullName>
    </submittedName>
</protein>
<evidence type="ECO:0000313" key="3">
    <source>
        <dbReference type="Proteomes" id="UP000649604"/>
    </source>
</evidence>
<evidence type="ECO:0000256" key="1">
    <source>
        <dbReference type="SAM" id="SignalP"/>
    </source>
</evidence>
<dbReference type="PROSITE" id="PS51257">
    <property type="entry name" value="PROKAR_LIPOPROTEIN"/>
    <property type="match status" value="1"/>
</dbReference>
<organism evidence="2 3">
    <name type="scientific">candidate division KSB3 bacterium</name>
    <dbReference type="NCBI Taxonomy" id="2044937"/>
    <lineage>
        <taxon>Bacteria</taxon>
        <taxon>candidate division KSB3</taxon>
    </lineage>
</organism>
<proteinExistence type="predicted"/>
<feature type="chain" id="PRO_5039359977" evidence="1">
    <location>
        <begin position="25"/>
        <end position="144"/>
    </location>
</feature>
<dbReference type="Proteomes" id="UP000649604">
    <property type="component" value="Unassembled WGS sequence"/>
</dbReference>
<sequence>MRKYLSTMATLVLLLGLCSGIIVGCDDDDDDSRSTIMDTIANDDPSYGFLVNSTTYRMVLDLGEAERFNLTLEPGAIISLNLQTQKTHLIHVVVLNQANRAIADYVNGFYIDEIPLDNRLKDFICSWYVEFISDESGFGNNFGT</sequence>
<keyword evidence="1" id="KW-0732">Signal</keyword>
<evidence type="ECO:0000313" key="2">
    <source>
        <dbReference type="EMBL" id="MBD3326871.1"/>
    </source>
</evidence>
<dbReference type="AlphaFoldDB" id="A0A9D5JZK0"/>